<evidence type="ECO:0000259" key="2">
    <source>
        <dbReference type="PROSITE" id="PS51029"/>
    </source>
</evidence>
<sequence length="339" mass="39106">MNEEELIVHVQSYPFLYDLTDARYSNTLIRETAWEEIGHKMKHKAVDCKNKWKSLRDCYRKALKVRATKSGQAAANKRPWKFEKQMEFVKQYVLSERDGRSNVHSPESVDSAASDNDNSEISQTFPREPTPVETPLASPSSNESLAVRKRKQKPSAFHSSASIAFQEYMEHKKLKDNKPADHLTKYFASVEETVRTFPLHLQIKIKSEFSSILHKAEYEAMSYNQSNVSQHPSPIQHTTQLSHQSPLSCNIVQQSLRPQNQEINTEETTLQTLEHRSPTYQQQQSLQTWRAEVISPPQLRYHTIENSSYNLPQSPVNRQEMSDNHPPHYSAEDSTLSPQ</sequence>
<accession>A0A653DLF6</accession>
<dbReference type="InterPro" id="IPR006578">
    <property type="entry name" value="MADF-dom"/>
</dbReference>
<organism evidence="3 4">
    <name type="scientific">Callosobruchus maculatus</name>
    <name type="common">Southern cowpea weevil</name>
    <name type="synonym">Pulse bruchid</name>
    <dbReference type="NCBI Taxonomy" id="64391"/>
    <lineage>
        <taxon>Eukaryota</taxon>
        <taxon>Metazoa</taxon>
        <taxon>Ecdysozoa</taxon>
        <taxon>Arthropoda</taxon>
        <taxon>Hexapoda</taxon>
        <taxon>Insecta</taxon>
        <taxon>Pterygota</taxon>
        <taxon>Neoptera</taxon>
        <taxon>Endopterygota</taxon>
        <taxon>Coleoptera</taxon>
        <taxon>Polyphaga</taxon>
        <taxon>Cucujiformia</taxon>
        <taxon>Chrysomeloidea</taxon>
        <taxon>Chrysomelidae</taxon>
        <taxon>Bruchinae</taxon>
        <taxon>Bruchini</taxon>
        <taxon>Callosobruchus</taxon>
    </lineage>
</organism>
<dbReference type="GO" id="GO:0005634">
    <property type="term" value="C:nucleus"/>
    <property type="evidence" value="ECO:0007669"/>
    <property type="project" value="TreeGrafter"/>
</dbReference>
<dbReference type="Proteomes" id="UP000410492">
    <property type="component" value="Unassembled WGS sequence"/>
</dbReference>
<dbReference type="InterPro" id="IPR039353">
    <property type="entry name" value="TF_Adf1"/>
</dbReference>
<dbReference type="AlphaFoldDB" id="A0A653DLF6"/>
<dbReference type="OrthoDB" id="6782718at2759"/>
<feature type="region of interest" description="Disordered" evidence="1">
    <location>
        <begin position="225"/>
        <end position="244"/>
    </location>
</feature>
<dbReference type="PANTHER" id="PTHR12243:SF60">
    <property type="entry name" value="SI:CH211-15D5.12-RELATED"/>
    <property type="match status" value="1"/>
</dbReference>
<reference evidence="3 4" key="1">
    <citation type="submission" date="2019-01" db="EMBL/GenBank/DDBJ databases">
        <authorList>
            <person name="Sayadi A."/>
        </authorList>
    </citation>
    <scope>NUCLEOTIDE SEQUENCE [LARGE SCALE GENOMIC DNA]</scope>
</reference>
<dbReference type="PROSITE" id="PS51029">
    <property type="entry name" value="MADF"/>
    <property type="match status" value="1"/>
</dbReference>
<dbReference type="SMART" id="SM00595">
    <property type="entry name" value="MADF"/>
    <property type="match status" value="1"/>
</dbReference>
<dbReference type="GO" id="GO:0006357">
    <property type="term" value="P:regulation of transcription by RNA polymerase II"/>
    <property type="evidence" value="ECO:0007669"/>
    <property type="project" value="TreeGrafter"/>
</dbReference>
<gene>
    <name evidence="3" type="ORF">CALMAC_LOCUS17955</name>
</gene>
<feature type="region of interest" description="Disordered" evidence="1">
    <location>
        <begin position="308"/>
        <end position="339"/>
    </location>
</feature>
<protein>
    <recommendedName>
        <fullName evidence="2">MADF domain-containing protein</fullName>
    </recommendedName>
</protein>
<evidence type="ECO:0000313" key="3">
    <source>
        <dbReference type="EMBL" id="VEN60178.1"/>
    </source>
</evidence>
<feature type="domain" description="MADF" evidence="2">
    <location>
        <begin position="5"/>
        <end position="94"/>
    </location>
</feature>
<feature type="region of interest" description="Disordered" evidence="1">
    <location>
        <begin position="99"/>
        <end position="159"/>
    </location>
</feature>
<dbReference type="Pfam" id="PF10545">
    <property type="entry name" value="MADF_DNA_bdg"/>
    <property type="match status" value="1"/>
</dbReference>
<evidence type="ECO:0000313" key="4">
    <source>
        <dbReference type="Proteomes" id="UP000410492"/>
    </source>
</evidence>
<dbReference type="PANTHER" id="PTHR12243">
    <property type="entry name" value="MADF DOMAIN TRANSCRIPTION FACTOR"/>
    <property type="match status" value="1"/>
</dbReference>
<dbReference type="EMBL" id="CAACVG010012383">
    <property type="protein sequence ID" value="VEN60178.1"/>
    <property type="molecule type" value="Genomic_DNA"/>
</dbReference>
<keyword evidence="4" id="KW-1185">Reference proteome</keyword>
<feature type="compositionally biased region" description="Polar residues" evidence="1">
    <location>
        <begin position="308"/>
        <end position="319"/>
    </location>
</feature>
<name>A0A653DLF6_CALMS</name>
<dbReference type="GO" id="GO:0005667">
    <property type="term" value="C:transcription regulator complex"/>
    <property type="evidence" value="ECO:0007669"/>
    <property type="project" value="TreeGrafter"/>
</dbReference>
<evidence type="ECO:0000256" key="1">
    <source>
        <dbReference type="SAM" id="MobiDB-lite"/>
    </source>
</evidence>
<proteinExistence type="predicted"/>